<accession>A0A3M4VTP4</accession>
<protein>
    <submittedName>
        <fullName evidence="2">RHS repeat-associated core domain-containing protein</fullName>
    </submittedName>
    <submittedName>
        <fullName evidence="3">YD repeat-containing protein</fullName>
    </submittedName>
</protein>
<evidence type="ECO:0000313" key="3">
    <source>
        <dbReference type="EMBL" id="RMR55230.1"/>
    </source>
</evidence>
<reference evidence="3 4" key="1">
    <citation type="submission" date="2018-08" db="EMBL/GenBank/DDBJ databases">
        <title>Recombination of ecologically and evolutionarily significant loci maintains genetic cohesion in the Pseudomonas syringae species complex.</title>
        <authorList>
            <person name="Dillon M."/>
            <person name="Thakur S."/>
            <person name="Almeida R.N.D."/>
            <person name="Weir B.S."/>
            <person name="Guttman D.S."/>
        </authorList>
    </citation>
    <scope>NUCLEOTIDE SEQUENCE [LARGE SCALE GENOMIC DNA]</scope>
    <source>
        <strain evidence="3 4">ICMP 6917</strain>
    </source>
</reference>
<dbReference type="AlphaFoldDB" id="A0A3M4VTP4"/>
<evidence type="ECO:0000313" key="2">
    <source>
        <dbReference type="EMBL" id="GFM94922.1"/>
    </source>
</evidence>
<organism evidence="3 4">
    <name type="scientific">Pseudomonas cichorii</name>
    <dbReference type="NCBI Taxonomy" id="36746"/>
    <lineage>
        <taxon>Bacteria</taxon>
        <taxon>Pseudomonadati</taxon>
        <taxon>Pseudomonadota</taxon>
        <taxon>Gammaproteobacteria</taxon>
        <taxon>Pseudomonadales</taxon>
        <taxon>Pseudomonadaceae</taxon>
        <taxon>Pseudomonas</taxon>
    </lineage>
</organism>
<dbReference type="Proteomes" id="UP000614982">
    <property type="component" value="Unassembled WGS sequence"/>
</dbReference>
<name>A0A3M4VTP4_PSECI</name>
<proteinExistence type="predicted"/>
<feature type="region of interest" description="Disordered" evidence="1">
    <location>
        <begin position="399"/>
        <end position="419"/>
    </location>
</feature>
<evidence type="ECO:0000256" key="1">
    <source>
        <dbReference type="SAM" id="MobiDB-lite"/>
    </source>
</evidence>
<dbReference type="Proteomes" id="UP000278332">
    <property type="component" value="Unassembled WGS sequence"/>
</dbReference>
<reference evidence="2 5" key="2">
    <citation type="submission" date="2020-05" db="EMBL/GenBank/DDBJ databases">
        <title>Genetic diversity of Pseudomonas cichorii.</title>
        <authorList>
            <person name="Tani S."/>
            <person name="Yagi H."/>
            <person name="Hashimoto S."/>
            <person name="Iiyama K."/>
            <person name="Furuya N."/>
        </authorList>
    </citation>
    <scope>NUCLEOTIDE SEQUENCE [LARGE SCALE GENOMIC DNA]</scope>
    <source>
        <strain evidence="2 5">LMG 2162</strain>
    </source>
</reference>
<comment type="caution">
    <text evidence="3">The sequence shown here is derived from an EMBL/GenBank/DDBJ whole genome shotgun (WGS) entry which is preliminary data.</text>
</comment>
<dbReference type="EMBL" id="RBRY01000106">
    <property type="protein sequence ID" value="RMR55230.1"/>
    <property type="molecule type" value="Genomic_DNA"/>
</dbReference>
<dbReference type="GeneID" id="93660822"/>
<dbReference type="InterPro" id="IPR050708">
    <property type="entry name" value="T6SS_VgrG/RHS"/>
</dbReference>
<gene>
    <name evidence="3" type="ORF">ALP84_02387</name>
    <name evidence="2" type="ORF">PSCICP_48940</name>
</gene>
<dbReference type="InterPro" id="IPR022385">
    <property type="entry name" value="Rhs_assc_core"/>
</dbReference>
<keyword evidence="5" id="KW-1185">Reference proteome</keyword>
<dbReference type="RefSeq" id="WP_051427745.1">
    <property type="nucleotide sequence ID" value="NZ_BLVX01000016.1"/>
</dbReference>
<dbReference type="Gene3D" id="2.180.10.10">
    <property type="entry name" value="RHS repeat-associated core"/>
    <property type="match status" value="1"/>
</dbReference>
<dbReference type="NCBIfam" id="TIGR03696">
    <property type="entry name" value="Rhs_assc_core"/>
    <property type="match status" value="1"/>
</dbReference>
<dbReference type="PANTHER" id="PTHR32305">
    <property type="match status" value="1"/>
</dbReference>
<sequence length="939" mass="104343">MNMALHTHTPRLLVIDPRGLALRSVEFCRSKQDQPADERVTCQAYDAAGRLVSQRDPRLALPNLSTTYSLSNQALLTESVDAGWRLGLLNEAGLPVEGWDSRGSRRQVEYDAVLRPLAITEDGLVTERLDYGGPDGFEHNQCNQLIRHDDTAGTRHLPDYGLLGAALIEARHFLHALETPDWPLAEAERDALLESDSLETQWAFNTLGEQIRQTDAMGNAQSLKQTVAGQLKAVDLKSSSTTQTLVSDIQYNAFNQVEQETAGNGVISRSLYDPQDGRLMEIRAGDPALQHLIYAYDPVGNILRIEDAAQPVRFFANQRVEAINHCRYDTLYQLIEATGREVNTGASHGPALPGLQPLPPDPNQISNYTQNYDYDSAGNLLQMRHVGAQNFTRTMRVAEDSNRSLPEGETDADFDTGFDPNGNQLQLVRGQTMEWDVRNQLQQITTVTRATEASDNERYIYDGQGQRCRKINSTLASSRTLNNEVRYLPGLEIRTTADGEVLHVITARNSRILHWQAGLPSGIANDQIRYSLSDHLGSNTLELDQQGNLISQESYYPFGGTSWWAARSAVEAKYKTIRYSGKERDASGLYYYGFRYYAPWLQRWINPDPSGDVDGLNLFCFVENNPINRIDPDGQKNEMARERWRLAVDEIKERKNTSDISVKTFAPGIIAVSIEGKNELFSRMGINFARPFKGKRQLSYLSLESDYKSKISGGDYRFPLKSAPGFKIYEEAGAPTSNYIAFINGGFYNNRGEASPSAPTHAAIGKIFMGGKEKASVDIPKGYEQYYVPLTMSDGSTIHTGPLLTSGGKLEFTEEHLKDKKFQYSPETAAPGQLGHAGTPNQRSGISMPVVFDKESRIRIAVGLGGGRTQSSRAYTMPEWANVMLKLDSMNATSGWSVNLDGGDSSVLGVVSRNGTILMDQAALANHKRRIPNFITFYK</sequence>
<feature type="region of interest" description="Disordered" evidence="1">
    <location>
        <begin position="344"/>
        <end position="371"/>
    </location>
</feature>
<evidence type="ECO:0000313" key="4">
    <source>
        <dbReference type="Proteomes" id="UP000278332"/>
    </source>
</evidence>
<evidence type="ECO:0000313" key="5">
    <source>
        <dbReference type="Proteomes" id="UP000614982"/>
    </source>
</evidence>
<dbReference type="PANTHER" id="PTHR32305:SF15">
    <property type="entry name" value="PROTEIN RHSA-RELATED"/>
    <property type="match status" value="1"/>
</dbReference>
<dbReference type="EMBL" id="BLWA01000023">
    <property type="protein sequence ID" value="GFM94922.1"/>
    <property type="molecule type" value="Genomic_DNA"/>
</dbReference>